<sequence length="80" mass="8578">MGKGYTSPALASLQVRLGDDGRRVPSPGKASDLTITDQEGSGSPRRNLSSLVLKYGRRRALLFASLPFSLSWLLTTIASN</sequence>
<gene>
    <name evidence="2" type="ORF">FKW44_022208</name>
</gene>
<feature type="region of interest" description="Disordered" evidence="1">
    <location>
        <begin position="16"/>
        <end position="47"/>
    </location>
</feature>
<organism evidence="2 3">
    <name type="scientific">Caligus rogercresseyi</name>
    <name type="common">Sea louse</name>
    <dbReference type="NCBI Taxonomy" id="217165"/>
    <lineage>
        <taxon>Eukaryota</taxon>
        <taxon>Metazoa</taxon>
        <taxon>Ecdysozoa</taxon>
        <taxon>Arthropoda</taxon>
        <taxon>Crustacea</taxon>
        <taxon>Multicrustacea</taxon>
        <taxon>Hexanauplia</taxon>
        <taxon>Copepoda</taxon>
        <taxon>Siphonostomatoida</taxon>
        <taxon>Caligidae</taxon>
        <taxon>Caligus</taxon>
    </lineage>
</organism>
<dbReference type="AlphaFoldDB" id="A0A7T8JVV6"/>
<evidence type="ECO:0000256" key="1">
    <source>
        <dbReference type="SAM" id="MobiDB-lite"/>
    </source>
</evidence>
<protein>
    <submittedName>
        <fullName evidence="2">Uncharacterized protein</fullName>
    </submittedName>
</protein>
<name>A0A7T8JVV6_CALRO</name>
<proteinExistence type="predicted"/>
<evidence type="ECO:0000313" key="3">
    <source>
        <dbReference type="Proteomes" id="UP000595437"/>
    </source>
</evidence>
<dbReference type="EMBL" id="CP045905">
    <property type="protein sequence ID" value="QQP36953.1"/>
    <property type="molecule type" value="Genomic_DNA"/>
</dbReference>
<feature type="non-terminal residue" evidence="2">
    <location>
        <position position="80"/>
    </location>
</feature>
<evidence type="ECO:0000313" key="2">
    <source>
        <dbReference type="EMBL" id="QQP36953.1"/>
    </source>
</evidence>
<reference evidence="3" key="1">
    <citation type="submission" date="2021-01" db="EMBL/GenBank/DDBJ databases">
        <title>Caligus Genome Assembly.</title>
        <authorList>
            <person name="Gallardo-Escarate C."/>
        </authorList>
    </citation>
    <scope>NUCLEOTIDE SEQUENCE [LARGE SCALE GENOMIC DNA]</scope>
</reference>
<keyword evidence="3" id="KW-1185">Reference proteome</keyword>
<accession>A0A7T8JVV6</accession>
<dbReference type="Proteomes" id="UP000595437">
    <property type="component" value="Chromosome 16"/>
</dbReference>
<feature type="compositionally biased region" description="Polar residues" evidence="1">
    <location>
        <begin position="33"/>
        <end position="47"/>
    </location>
</feature>